<feature type="compositionally biased region" description="Polar residues" evidence="1">
    <location>
        <begin position="78"/>
        <end position="99"/>
    </location>
</feature>
<feature type="region of interest" description="Disordered" evidence="1">
    <location>
        <begin position="1"/>
        <end position="101"/>
    </location>
</feature>
<keyword evidence="2" id="KW-0812">Transmembrane</keyword>
<keyword evidence="2" id="KW-0472">Membrane</keyword>
<feature type="compositionally biased region" description="Basic and acidic residues" evidence="1">
    <location>
        <begin position="26"/>
        <end position="46"/>
    </location>
</feature>
<dbReference type="EMBL" id="CAUWAG010000007">
    <property type="protein sequence ID" value="CAJ2504936.1"/>
    <property type="molecule type" value="Genomic_DNA"/>
</dbReference>
<accession>A0AAI8YHI1</accession>
<evidence type="ECO:0000313" key="4">
    <source>
        <dbReference type="Proteomes" id="UP001295740"/>
    </source>
</evidence>
<evidence type="ECO:0000256" key="1">
    <source>
        <dbReference type="SAM" id="MobiDB-lite"/>
    </source>
</evidence>
<feature type="transmembrane region" description="Helical" evidence="2">
    <location>
        <begin position="414"/>
        <end position="436"/>
    </location>
</feature>
<dbReference type="InterPro" id="IPR021369">
    <property type="entry name" value="DUF2985"/>
</dbReference>
<feature type="transmembrane region" description="Helical" evidence="2">
    <location>
        <begin position="269"/>
        <end position="290"/>
    </location>
</feature>
<reference evidence="3" key="1">
    <citation type="submission" date="2023-10" db="EMBL/GenBank/DDBJ databases">
        <authorList>
            <person name="Hackl T."/>
        </authorList>
    </citation>
    <scope>NUCLEOTIDE SEQUENCE</scope>
</reference>
<sequence>MADDSADQDRHVRFPELERSATAADEQQRRQDDADRQAETGRRRSSSDPLGKRSQRPGMSVIRPMRRMSNIGKHTANPDDNQNNQNKRMTSTATFNGPNGRNRLDQSLADVLDVIDPEVSTLNNVTNIQNSLFVPDLGRFINRRPTFNLSMPPQYDSITEETQAERAAERAAQDAEQGYSYNFNHAVLPDGVSLVGWTDEEMDELNDHVRHMLHSRRSKFKRTMKAFGQYVRKPLGFFVTLYATLITLFGLAWVLFIIGWIYVGERQLYIMNVIDYVLVALFAVVGDGMIPFRLIDTYHMAFIAHYHHLTWKLRKKKQMADLQDKNDLPTNPELEEARDEVTVLSEDQQATLVHHQNKFAKSHTFYKPHETRTHYAFPLDLLVAVVTLLDVHSCLQVSLGATTWGIDYHTRPPAITATILSCSIAVNITAGILITIGGRKTRKKDVVERMFRQELTREAIDKIRHQGKKEGDVDKEIKAERALEQTRQTETLDEAMKSDIPAATRGSIDKGRQSLDSSRRSMDNSRRSVDNGRRSIDKGRRSEGRGIESMDRLRPIPSGHQL</sequence>
<dbReference type="PANTHER" id="PTHR35872:SF2">
    <property type="entry name" value="INTEGRAL MEMBRANE PROTEIN (AFU_ORTHOLOGUE AFUA_5G07110)"/>
    <property type="match status" value="1"/>
</dbReference>
<feature type="compositionally biased region" description="Basic and acidic residues" evidence="1">
    <location>
        <begin position="7"/>
        <end position="19"/>
    </location>
</feature>
<feature type="compositionally biased region" description="Basic and acidic residues" evidence="1">
    <location>
        <begin position="507"/>
        <end position="554"/>
    </location>
</feature>
<organism evidence="3 4">
    <name type="scientific">Anthostomella pinea</name>
    <dbReference type="NCBI Taxonomy" id="933095"/>
    <lineage>
        <taxon>Eukaryota</taxon>
        <taxon>Fungi</taxon>
        <taxon>Dikarya</taxon>
        <taxon>Ascomycota</taxon>
        <taxon>Pezizomycotina</taxon>
        <taxon>Sordariomycetes</taxon>
        <taxon>Xylariomycetidae</taxon>
        <taxon>Xylariales</taxon>
        <taxon>Xylariaceae</taxon>
        <taxon>Anthostomella</taxon>
    </lineage>
</organism>
<proteinExistence type="predicted"/>
<evidence type="ECO:0000313" key="3">
    <source>
        <dbReference type="EMBL" id="CAJ2504936.1"/>
    </source>
</evidence>
<dbReference type="Proteomes" id="UP001295740">
    <property type="component" value="Unassembled WGS sequence"/>
</dbReference>
<evidence type="ECO:0000256" key="2">
    <source>
        <dbReference type="SAM" id="Phobius"/>
    </source>
</evidence>
<protein>
    <submittedName>
        <fullName evidence="3">Uu.00g123300.m01.CDS01</fullName>
    </submittedName>
</protein>
<feature type="transmembrane region" description="Helical" evidence="2">
    <location>
        <begin position="235"/>
        <end position="263"/>
    </location>
</feature>
<comment type="caution">
    <text evidence="3">The sequence shown here is derived from an EMBL/GenBank/DDBJ whole genome shotgun (WGS) entry which is preliminary data.</text>
</comment>
<feature type="region of interest" description="Disordered" evidence="1">
    <location>
        <begin position="483"/>
        <end position="562"/>
    </location>
</feature>
<keyword evidence="2" id="KW-1133">Transmembrane helix</keyword>
<name>A0AAI8YHI1_9PEZI</name>
<keyword evidence="4" id="KW-1185">Reference proteome</keyword>
<dbReference type="AlphaFoldDB" id="A0AAI8YHI1"/>
<feature type="transmembrane region" description="Helical" evidence="2">
    <location>
        <begin position="381"/>
        <end position="402"/>
    </location>
</feature>
<gene>
    <name evidence="3" type="ORF">KHLLAP_LOCUS5404</name>
</gene>
<dbReference type="Pfam" id="PF11204">
    <property type="entry name" value="DUF2985"/>
    <property type="match status" value="1"/>
</dbReference>
<dbReference type="PANTHER" id="PTHR35872">
    <property type="entry name" value="INTEGRAL MEMBRANE PROTEIN (AFU_ORTHOLOGUE AFUA_5G07110)"/>
    <property type="match status" value="1"/>
</dbReference>